<evidence type="ECO:0000256" key="2">
    <source>
        <dbReference type="ARBA" id="ARBA00022448"/>
    </source>
</evidence>
<dbReference type="STRING" id="3983.A0A2C9UKL7"/>
<protein>
    <recommendedName>
        <fullName evidence="5">Glycolipid transfer protein domain-containing protein</fullName>
    </recommendedName>
</protein>
<dbReference type="PANTHER" id="PTHR10219">
    <property type="entry name" value="GLYCOLIPID TRANSFER PROTEIN-RELATED"/>
    <property type="match status" value="1"/>
</dbReference>
<keyword evidence="7" id="KW-1185">Reference proteome</keyword>
<dbReference type="GO" id="GO:0035627">
    <property type="term" value="P:ceramide transport"/>
    <property type="evidence" value="ECO:0000318"/>
    <property type="project" value="GO_Central"/>
</dbReference>
<comment type="similarity">
    <text evidence="1">Belongs to the GLTP family.</text>
</comment>
<sequence>MRRYFLNSNPTPALQEPPPPPPPQLVLQDSSITAAAEPNASGQTPLSAIVDAFEDLAKLLKSITDQDNDVDRGELQLDVFCDSCSPVSVLFSCLGLAFKFAESEYVAKVASLVDASKRHKTLQSVLDLDVANGTVRTAGSHSRNLRRVRQGLDLIRALFEQFVSTDDESLKDAATTAYSQVCAPFHTWAVRAAVYAGMYTLPSRDQLLLNLSETNQTAEKKMRRYINASLPVIEYIDKLYISRNISLDW</sequence>
<gene>
    <name evidence="6" type="ORF">MANES_14G101000v8</name>
</gene>
<dbReference type="GO" id="GO:1902388">
    <property type="term" value="F:ceramide 1-phosphate transfer activity"/>
    <property type="evidence" value="ECO:0000318"/>
    <property type="project" value="GO_Central"/>
</dbReference>
<dbReference type="Gene3D" id="1.10.3520.10">
    <property type="entry name" value="Glycolipid transfer protein"/>
    <property type="match status" value="1"/>
</dbReference>
<dbReference type="OMA" id="MQPARRH"/>
<evidence type="ECO:0000259" key="5">
    <source>
        <dbReference type="Pfam" id="PF08718"/>
    </source>
</evidence>
<dbReference type="GO" id="GO:1902387">
    <property type="term" value="F:ceramide 1-phosphate binding"/>
    <property type="evidence" value="ECO:0000318"/>
    <property type="project" value="GO_Central"/>
</dbReference>
<evidence type="ECO:0000313" key="6">
    <source>
        <dbReference type="EMBL" id="OAY31301.1"/>
    </source>
</evidence>
<dbReference type="PANTHER" id="PTHR10219:SF28">
    <property type="entry name" value="ACD11 HOMOLOG PROTEIN"/>
    <property type="match status" value="1"/>
</dbReference>
<dbReference type="Pfam" id="PF08718">
    <property type="entry name" value="GLTP"/>
    <property type="match status" value="1"/>
</dbReference>
<feature type="region of interest" description="Disordered" evidence="4">
    <location>
        <begin position="1"/>
        <end position="27"/>
    </location>
</feature>
<dbReference type="OrthoDB" id="116883at2759"/>
<dbReference type="Gramene" id="Manes.14G101000.1.v8.1">
    <property type="protein sequence ID" value="Manes.14G101000.1.v8.1.CDS"/>
    <property type="gene ID" value="Manes.14G101000.v8.1"/>
</dbReference>
<dbReference type="SUPFAM" id="SSF110004">
    <property type="entry name" value="Glycolipid transfer protein, GLTP"/>
    <property type="match status" value="1"/>
</dbReference>
<dbReference type="InterPro" id="IPR036497">
    <property type="entry name" value="GLTP_sf"/>
</dbReference>
<dbReference type="Proteomes" id="UP000091857">
    <property type="component" value="Chromosome 14"/>
</dbReference>
<dbReference type="InterPro" id="IPR014830">
    <property type="entry name" value="Glycolipid_transfer_prot_dom"/>
</dbReference>
<evidence type="ECO:0000313" key="7">
    <source>
        <dbReference type="Proteomes" id="UP000091857"/>
    </source>
</evidence>
<evidence type="ECO:0000256" key="1">
    <source>
        <dbReference type="ARBA" id="ARBA00007148"/>
    </source>
</evidence>
<comment type="caution">
    <text evidence="6">The sequence shown here is derived from an EMBL/GenBank/DDBJ whole genome shotgun (WGS) entry which is preliminary data.</text>
</comment>
<dbReference type="EMBL" id="CM004400">
    <property type="protein sequence ID" value="OAY31301.1"/>
    <property type="molecule type" value="Genomic_DNA"/>
</dbReference>
<feature type="compositionally biased region" description="Pro residues" evidence="4">
    <location>
        <begin position="15"/>
        <end position="24"/>
    </location>
</feature>
<keyword evidence="3" id="KW-0445">Lipid transport</keyword>
<feature type="domain" description="Glycolipid transfer protein" evidence="5">
    <location>
        <begin position="76"/>
        <end position="212"/>
    </location>
</feature>
<dbReference type="FunFam" id="1.10.3520.10:FF:000005">
    <property type="entry name" value="Accelerated cell death 11"/>
    <property type="match status" value="1"/>
</dbReference>
<dbReference type="AlphaFoldDB" id="A0A2C9UKL7"/>
<name>A0A2C9UKL7_MANES</name>
<organism evidence="6 7">
    <name type="scientific">Manihot esculenta</name>
    <name type="common">Cassava</name>
    <name type="synonym">Jatropha manihot</name>
    <dbReference type="NCBI Taxonomy" id="3983"/>
    <lineage>
        <taxon>Eukaryota</taxon>
        <taxon>Viridiplantae</taxon>
        <taxon>Streptophyta</taxon>
        <taxon>Embryophyta</taxon>
        <taxon>Tracheophyta</taxon>
        <taxon>Spermatophyta</taxon>
        <taxon>Magnoliopsida</taxon>
        <taxon>eudicotyledons</taxon>
        <taxon>Gunneridae</taxon>
        <taxon>Pentapetalae</taxon>
        <taxon>rosids</taxon>
        <taxon>fabids</taxon>
        <taxon>Malpighiales</taxon>
        <taxon>Euphorbiaceae</taxon>
        <taxon>Crotonoideae</taxon>
        <taxon>Manihoteae</taxon>
        <taxon>Manihot</taxon>
    </lineage>
</organism>
<dbReference type="GO" id="GO:0005829">
    <property type="term" value="C:cytosol"/>
    <property type="evidence" value="ECO:0000318"/>
    <property type="project" value="GO_Central"/>
</dbReference>
<evidence type="ECO:0000256" key="4">
    <source>
        <dbReference type="SAM" id="MobiDB-lite"/>
    </source>
</evidence>
<dbReference type="GO" id="GO:0120009">
    <property type="term" value="P:intermembrane lipid transfer"/>
    <property type="evidence" value="ECO:0000318"/>
    <property type="project" value="GO_Central"/>
</dbReference>
<accession>A0A2C9UKL7</accession>
<proteinExistence type="inferred from homology"/>
<keyword evidence="2" id="KW-0813">Transport</keyword>
<reference evidence="7" key="1">
    <citation type="journal article" date="2016" name="Nat. Biotechnol.">
        <title>Sequencing wild and cultivated cassava and related species reveals extensive interspecific hybridization and genetic diversity.</title>
        <authorList>
            <person name="Bredeson J.V."/>
            <person name="Lyons J.B."/>
            <person name="Prochnik S.E."/>
            <person name="Wu G.A."/>
            <person name="Ha C.M."/>
            <person name="Edsinger-Gonzales E."/>
            <person name="Grimwood J."/>
            <person name="Schmutz J."/>
            <person name="Rabbi I.Y."/>
            <person name="Egesi C."/>
            <person name="Nauluvula P."/>
            <person name="Lebot V."/>
            <person name="Ndunguru J."/>
            <person name="Mkamilo G."/>
            <person name="Bart R.S."/>
            <person name="Setter T.L."/>
            <person name="Gleadow R.M."/>
            <person name="Kulakow P."/>
            <person name="Ferguson M.E."/>
            <person name="Rounsley S."/>
            <person name="Rokhsar D.S."/>
        </authorList>
    </citation>
    <scope>NUCLEOTIDE SEQUENCE [LARGE SCALE GENOMIC DNA]</scope>
    <source>
        <strain evidence="7">cv. AM560-2</strain>
    </source>
</reference>
<evidence type="ECO:0000256" key="3">
    <source>
        <dbReference type="ARBA" id="ARBA00023055"/>
    </source>
</evidence>